<feature type="transmembrane region" description="Helical" evidence="8">
    <location>
        <begin position="457"/>
        <end position="475"/>
    </location>
</feature>
<accession>A0A328P4V6</accession>
<evidence type="ECO:0000256" key="6">
    <source>
        <dbReference type="ARBA" id="ARBA00023136"/>
    </source>
</evidence>
<feature type="transmembrane region" description="Helical" evidence="8">
    <location>
        <begin position="322"/>
        <end position="345"/>
    </location>
</feature>
<evidence type="ECO:0000259" key="9">
    <source>
        <dbReference type="PROSITE" id="PS50850"/>
    </source>
</evidence>
<evidence type="ECO:0000313" key="10">
    <source>
        <dbReference type="EMBL" id="RAO76056.1"/>
    </source>
</evidence>
<dbReference type="PANTHER" id="PTHR42718">
    <property type="entry name" value="MAJOR FACILITATOR SUPERFAMILY MULTIDRUG TRANSPORTER MFSC"/>
    <property type="match status" value="1"/>
</dbReference>
<dbReference type="EMBL" id="NFZS01000003">
    <property type="protein sequence ID" value="RAO76056.1"/>
    <property type="molecule type" value="Genomic_DNA"/>
</dbReference>
<evidence type="ECO:0000313" key="11">
    <source>
        <dbReference type="Proteomes" id="UP000248926"/>
    </source>
</evidence>
<feature type="transmembrane region" description="Helical" evidence="8">
    <location>
        <begin position="427"/>
        <end position="445"/>
    </location>
</feature>
<keyword evidence="3" id="KW-1003">Cell membrane</keyword>
<dbReference type="PANTHER" id="PTHR42718:SF46">
    <property type="entry name" value="BLR6921 PROTEIN"/>
    <property type="match status" value="1"/>
</dbReference>
<dbReference type="PROSITE" id="PS50850">
    <property type="entry name" value="MFS"/>
    <property type="match status" value="1"/>
</dbReference>
<feature type="transmembrane region" description="Helical" evidence="8">
    <location>
        <begin position="252"/>
        <end position="271"/>
    </location>
</feature>
<keyword evidence="5 8" id="KW-1133">Transmembrane helix</keyword>
<keyword evidence="4 8" id="KW-0812">Transmembrane</keyword>
<dbReference type="Gene3D" id="1.20.1250.20">
    <property type="entry name" value="MFS general substrate transporter like domains"/>
    <property type="match status" value="1"/>
</dbReference>
<dbReference type="Gene3D" id="1.20.1720.10">
    <property type="entry name" value="Multidrug resistance protein D"/>
    <property type="match status" value="1"/>
</dbReference>
<name>A0A328P4V6_9GAMM</name>
<feature type="transmembrane region" description="Helical" evidence="8">
    <location>
        <begin position="38"/>
        <end position="60"/>
    </location>
</feature>
<sequence>MPEHIPATEANLPVPPPGEEASLPVTPPVSPPDRYRGLIWLVAAAFFMQALDSTIVNTAVPAMADALNVTPLGMRTALTSYVLTLAIFIPASPWLCDRFGTRLIFAAAIGTFTVGSLLCGIAQTLPQLVAARVLQGLGGAALMPVGRYVLVRSIDKRDFVKSMSTVATVGLLGSVLGPLLGGALAQYTSWRLIFLINVPVGIVGMWMNRRDMPDYRLDEPHKFDIMGFLLFAAASAMLLTASEVASGGSVQWPRIGAYGVLAIVFGCIYVWHSRRTDHPVADLSLLRVRSVWVSLAGNLFTRLGVSGMFLLLVLFLQVGCGWSPLMAGLMMVPQALGSITAKWGINRLLNLFGYRRLLFTNTLVVAVLLASFSLLGKGSPMWLIALMVFVYGGFMGMQYTAMNTLIYNDLDVKYASQASSMASTAQYLSMSFGIALASLLMEALLQGHAHDDYVPAFRWTVLLLGVVTATASWVFSRLTPDSGMRSSRAAD</sequence>
<evidence type="ECO:0000256" key="4">
    <source>
        <dbReference type="ARBA" id="ARBA00022692"/>
    </source>
</evidence>
<feature type="transmembrane region" description="Helical" evidence="8">
    <location>
        <begin position="162"/>
        <end position="184"/>
    </location>
</feature>
<feature type="transmembrane region" description="Helical" evidence="8">
    <location>
        <begin position="357"/>
        <end position="375"/>
    </location>
</feature>
<dbReference type="InterPro" id="IPR011701">
    <property type="entry name" value="MFS"/>
</dbReference>
<proteinExistence type="predicted"/>
<dbReference type="Pfam" id="PF07690">
    <property type="entry name" value="MFS_1"/>
    <property type="match status" value="1"/>
</dbReference>
<dbReference type="GO" id="GO:0022857">
    <property type="term" value="F:transmembrane transporter activity"/>
    <property type="evidence" value="ECO:0007669"/>
    <property type="project" value="InterPro"/>
</dbReference>
<feature type="region of interest" description="Disordered" evidence="7">
    <location>
        <begin position="1"/>
        <end position="28"/>
    </location>
</feature>
<dbReference type="InterPro" id="IPR036259">
    <property type="entry name" value="MFS_trans_sf"/>
</dbReference>
<feature type="transmembrane region" description="Helical" evidence="8">
    <location>
        <begin position="228"/>
        <end position="246"/>
    </location>
</feature>
<evidence type="ECO:0000256" key="8">
    <source>
        <dbReference type="SAM" id="Phobius"/>
    </source>
</evidence>
<dbReference type="OrthoDB" id="9812221at2"/>
<dbReference type="GO" id="GO:0005886">
    <property type="term" value="C:plasma membrane"/>
    <property type="evidence" value="ECO:0007669"/>
    <property type="project" value="UniProtKB-SubCell"/>
</dbReference>
<dbReference type="Proteomes" id="UP000248926">
    <property type="component" value="Unassembled WGS sequence"/>
</dbReference>
<evidence type="ECO:0000256" key="1">
    <source>
        <dbReference type="ARBA" id="ARBA00004651"/>
    </source>
</evidence>
<keyword evidence="11" id="KW-1185">Reference proteome</keyword>
<feature type="transmembrane region" description="Helical" evidence="8">
    <location>
        <begin position="129"/>
        <end position="150"/>
    </location>
</feature>
<dbReference type="AlphaFoldDB" id="A0A328P4V6"/>
<dbReference type="SUPFAM" id="SSF103473">
    <property type="entry name" value="MFS general substrate transporter"/>
    <property type="match status" value="1"/>
</dbReference>
<feature type="transmembrane region" description="Helical" evidence="8">
    <location>
        <begin position="72"/>
        <end position="91"/>
    </location>
</feature>
<comment type="caution">
    <text evidence="10">The sequence shown here is derived from an EMBL/GenBank/DDBJ whole genome shotgun (WGS) entry which is preliminary data.</text>
</comment>
<dbReference type="PRINTS" id="PR01036">
    <property type="entry name" value="TCRTETB"/>
</dbReference>
<evidence type="ECO:0000256" key="5">
    <source>
        <dbReference type="ARBA" id="ARBA00022989"/>
    </source>
</evidence>
<keyword evidence="2" id="KW-0813">Transport</keyword>
<evidence type="ECO:0000256" key="7">
    <source>
        <dbReference type="SAM" id="MobiDB-lite"/>
    </source>
</evidence>
<feature type="transmembrane region" description="Helical" evidence="8">
    <location>
        <begin position="291"/>
        <end position="316"/>
    </location>
</feature>
<feature type="transmembrane region" description="Helical" evidence="8">
    <location>
        <begin position="103"/>
        <end position="123"/>
    </location>
</feature>
<feature type="domain" description="Major facilitator superfamily (MFS) profile" evidence="9">
    <location>
        <begin position="38"/>
        <end position="483"/>
    </location>
</feature>
<comment type="subcellular location">
    <subcellularLocation>
        <location evidence="1">Cell membrane</location>
        <topology evidence="1">Multi-pass membrane protein</topology>
    </subcellularLocation>
</comment>
<evidence type="ECO:0000256" key="3">
    <source>
        <dbReference type="ARBA" id="ARBA00022475"/>
    </source>
</evidence>
<keyword evidence="6 8" id="KW-0472">Membrane</keyword>
<reference evidence="10 11" key="1">
    <citation type="journal article" date="2018" name="Genet. Mol. Biol.">
        <title>The genome sequence of Dyella jiangningensis FCAV SCS01 from a lignocellulose-decomposing microbial consortium metagenome reveals potential for biotechnological applications.</title>
        <authorList>
            <person name="Desiderato J.G."/>
            <person name="Alvarenga D.O."/>
            <person name="Constancio M.T.L."/>
            <person name="Alves L.M.C."/>
            <person name="Varani A.M."/>
        </authorList>
    </citation>
    <scope>NUCLEOTIDE SEQUENCE [LARGE SCALE GENOMIC DNA]</scope>
    <source>
        <strain evidence="10 11">FCAV SCS01</strain>
    </source>
</reference>
<dbReference type="InterPro" id="IPR020846">
    <property type="entry name" value="MFS_dom"/>
</dbReference>
<protein>
    <submittedName>
        <fullName evidence="10">MFS transporter</fullName>
    </submittedName>
</protein>
<feature type="transmembrane region" description="Helical" evidence="8">
    <location>
        <begin position="381"/>
        <end position="406"/>
    </location>
</feature>
<dbReference type="RefSeq" id="WP_111983342.1">
    <property type="nucleotide sequence ID" value="NZ_NFZS01000003.1"/>
</dbReference>
<organism evidence="10 11">
    <name type="scientific">Dyella jiangningensis</name>
    <dbReference type="NCBI Taxonomy" id="1379159"/>
    <lineage>
        <taxon>Bacteria</taxon>
        <taxon>Pseudomonadati</taxon>
        <taxon>Pseudomonadota</taxon>
        <taxon>Gammaproteobacteria</taxon>
        <taxon>Lysobacterales</taxon>
        <taxon>Rhodanobacteraceae</taxon>
        <taxon>Dyella</taxon>
    </lineage>
</organism>
<gene>
    <name evidence="10" type="ORF">CA260_12035</name>
</gene>
<evidence type="ECO:0000256" key="2">
    <source>
        <dbReference type="ARBA" id="ARBA00022448"/>
    </source>
</evidence>
<feature type="transmembrane region" description="Helical" evidence="8">
    <location>
        <begin position="190"/>
        <end position="207"/>
    </location>
</feature>